<sequence length="143" mass="14084">MPARSLLSASASVGLALVLVGCTGGRGVTVPAGGDDLDACPVTTIAIEDLAAVGKPGCDLVGSTIAIDGDLTLTVGSVGSTTTVSSDGDETSAVLANWGVPGIGVYTTRDGRLDRVWSTSPAAEQLQHEQADVDGVTASATKG</sequence>
<reference evidence="2 3" key="1">
    <citation type="submission" date="2016-02" db="EMBL/GenBank/DDBJ databases">
        <authorList>
            <person name="Wen L."/>
            <person name="He K."/>
            <person name="Yang H."/>
        </authorList>
    </citation>
    <scope>NUCLEOTIDE SEQUENCE [LARGE SCALE GENOMIC DNA]</scope>
    <source>
        <strain evidence="2 3">CD11_3</strain>
    </source>
</reference>
<protein>
    <submittedName>
        <fullName evidence="2">Uncharacterized protein</fullName>
    </submittedName>
</protein>
<accession>A0A177K9Z2</accession>
<name>A0A177K9Z2_9MICO</name>
<evidence type="ECO:0000313" key="3">
    <source>
        <dbReference type="Proteomes" id="UP000076998"/>
    </source>
</evidence>
<dbReference type="AlphaFoldDB" id="A0A177K9Z2"/>
<gene>
    <name evidence="2" type="ORF">AYL44_07025</name>
</gene>
<evidence type="ECO:0000256" key="1">
    <source>
        <dbReference type="SAM" id="MobiDB-lite"/>
    </source>
</evidence>
<dbReference type="Proteomes" id="UP000076998">
    <property type="component" value="Unassembled WGS sequence"/>
</dbReference>
<feature type="region of interest" description="Disordered" evidence="1">
    <location>
        <begin position="121"/>
        <end position="143"/>
    </location>
</feature>
<proteinExistence type="predicted"/>
<organism evidence="2 3">
    <name type="scientific">Microbacterium oleivorans</name>
    <dbReference type="NCBI Taxonomy" id="273677"/>
    <lineage>
        <taxon>Bacteria</taxon>
        <taxon>Bacillati</taxon>
        <taxon>Actinomycetota</taxon>
        <taxon>Actinomycetes</taxon>
        <taxon>Micrococcales</taxon>
        <taxon>Microbacteriaceae</taxon>
        <taxon>Microbacterium</taxon>
    </lineage>
</organism>
<dbReference type="PROSITE" id="PS51257">
    <property type="entry name" value="PROKAR_LIPOPROTEIN"/>
    <property type="match status" value="1"/>
</dbReference>
<comment type="caution">
    <text evidence="2">The sequence shown here is derived from an EMBL/GenBank/DDBJ whole genome shotgun (WGS) entry which is preliminary data.</text>
</comment>
<dbReference type="RefSeq" id="WP_064002579.1">
    <property type="nucleotide sequence ID" value="NZ_LSTV01000002.1"/>
</dbReference>
<dbReference type="EMBL" id="LSTV01000002">
    <property type="protein sequence ID" value="OAH50212.1"/>
    <property type="molecule type" value="Genomic_DNA"/>
</dbReference>
<evidence type="ECO:0000313" key="2">
    <source>
        <dbReference type="EMBL" id="OAH50212.1"/>
    </source>
</evidence>